<gene>
    <name evidence="4" type="ORF">GHK86_06070</name>
</gene>
<dbReference type="PANTHER" id="PTHR43877">
    <property type="entry name" value="AMINOALKYLPHOSPHONATE N-ACETYLTRANSFERASE-RELATED-RELATED"/>
    <property type="match status" value="1"/>
</dbReference>
<protein>
    <submittedName>
        <fullName evidence="4">GNAT family N-acetyltransferase</fullName>
    </submittedName>
</protein>
<dbReference type="EMBL" id="WJHE01000264">
    <property type="protein sequence ID" value="MST32288.1"/>
    <property type="molecule type" value="Genomic_DNA"/>
</dbReference>
<evidence type="ECO:0000256" key="1">
    <source>
        <dbReference type="ARBA" id="ARBA00022679"/>
    </source>
</evidence>
<keyword evidence="1" id="KW-0808">Transferase</keyword>
<evidence type="ECO:0000256" key="2">
    <source>
        <dbReference type="ARBA" id="ARBA00023315"/>
    </source>
</evidence>
<dbReference type="InterPro" id="IPR000182">
    <property type="entry name" value="GNAT_dom"/>
</dbReference>
<dbReference type="SUPFAM" id="SSF55729">
    <property type="entry name" value="Acyl-CoA N-acyltransferases (Nat)"/>
    <property type="match status" value="1"/>
</dbReference>
<reference evidence="4 5" key="1">
    <citation type="submission" date="2019-11" db="EMBL/GenBank/DDBJ databases">
        <title>Acidiferrimicrobium australis gen. nov., sp. nov., an acidophilic and obligately heterotrophic, member of the Actinobacteria that catalyses dissimilatory oxido- reduction of iron isolated from metal-rich acidic water in Chile.</title>
        <authorList>
            <person name="Gonzalez D."/>
            <person name="Huber K."/>
            <person name="Hedrich S."/>
            <person name="Rojas-Villalobos C."/>
            <person name="Quatrini R."/>
            <person name="Dinamarca M.A."/>
            <person name="Schwarz A."/>
            <person name="Canales C."/>
            <person name="Nancucheo I."/>
        </authorList>
    </citation>
    <scope>NUCLEOTIDE SEQUENCE [LARGE SCALE GENOMIC DNA]</scope>
    <source>
        <strain evidence="4 5">USS-CCA1</strain>
    </source>
</reference>
<evidence type="ECO:0000259" key="3">
    <source>
        <dbReference type="PROSITE" id="PS51186"/>
    </source>
</evidence>
<keyword evidence="5" id="KW-1185">Reference proteome</keyword>
<dbReference type="Gene3D" id="3.40.630.30">
    <property type="match status" value="1"/>
</dbReference>
<dbReference type="PROSITE" id="PS51186">
    <property type="entry name" value="GNAT"/>
    <property type="match status" value="1"/>
</dbReference>
<dbReference type="InterPro" id="IPR050832">
    <property type="entry name" value="Bact_Acetyltransf"/>
</dbReference>
<organism evidence="4 5">
    <name type="scientific">Acidiferrimicrobium australe</name>
    <dbReference type="NCBI Taxonomy" id="2664430"/>
    <lineage>
        <taxon>Bacteria</taxon>
        <taxon>Bacillati</taxon>
        <taxon>Actinomycetota</taxon>
        <taxon>Acidimicrobiia</taxon>
        <taxon>Acidimicrobiales</taxon>
        <taxon>Acidimicrobiaceae</taxon>
        <taxon>Acidiferrimicrobium</taxon>
    </lineage>
</organism>
<evidence type="ECO:0000313" key="4">
    <source>
        <dbReference type="EMBL" id="MST32288.1"/>
    </source>
</evidence>
<name>A0ABW9QV81_9ACTN</name>
<accession>A0ABW9QV81</accession>
<dbReference type="Proteomes" id="UP000437736">
    <property type="component" value="Unassembled WGS sequence"/>
</dbReference>
<dbReference type="InterPro" id="IPR016181">
    <property type="entry name" value="Acyl_CoA_acyltransferase"/>
</dbReference>
<keyword evidence="2" id="KW-0012">Acyltransferase</keyword>
<sequence>MGADAGVVRAAEPADAAGIGLVHVRSWQAAYAGHFPQEFLDALDPAARAEGWRRILGAAQRARQADLVAEVDGRVGGFVSVGPSRDSDASGAAEVYAIYLLAELWGSGLGRRLMDAALGTLAGLGFDAATLWVLEGNQRGRRFYKKGGWSIDGATKVDDSPGFPIAEVRYRRSLP</sequence>
<proteinExistence type="predicted"/>
<feature type="domain" description="N-acetyltransferase" evidence="3">
    <location>
        <begin position="6"/>
        <end position="175"/>
    </location>
</feature>
<evidence type="ECO:0000313" key="5">
    <source>
        <dbReference type="Proteomes" id="UP000437736"/>
    </source>
</evidence>
<comment type="caution">
    <text evidence="4">The sequence shown here is derived from an EMBL/GenBank/DDBJ whole genome shotgun (WGS) entry which is preliminary data.</text>
</comment>
<dbReference type="Pfam" id="PF00583">
    <property type="entry name" value="Acetyltransf_1"/>
    <property type="match status" value="1"/>
</dbReference>
<dbReference type="CDD" id="cd04301">
    <property type="entry name" value="NAT_SF"/>
    <property type="match status" value="1"/>
</dbReference>